<feature type="region of interest" description="Disordered" evidence="2">
    <location>
        <begin position="541"/>
        <end position="578"/>
    </location>
</feature>
<feature type="region of interest" description="Disordered" evidence="2">
    <location>
        <begin position="511"/>
        <end position="530"/>
    </location>
</feature>
<keyword evidence="5" id="KW-1185">Reference proteome</keyword>
<evidence type="ECO:0000313" key="5">
    <source>
        <dbReference type="Proteomes" id="UP000799766"/>
    </source>
</evidence>
<dbReference type="GO" id="GO:0003714">
    <property type="term" value="F:transcription corepressor activity"/>
    <property type="evidence" value="ECO:0007669"/>
    <property type="project" value="TreeGrafter"/>
</dbReference>
<dbReference type="OrthoDB" id="21413at2759"/>
<dbReference type="InterPro" id="IPR039553">
    <property type="entry name" value="Prefoldin-like"/>
</dbReference>
<feature type="domain" description="DUF3835" evidence="3">
    <location>
        <begin position="609"/>
        <end position="683"/>
    </location>
</feature>
<dbReference type="SUPFAM" id="SSF46579">
    <property type="entry name" value="Prefoldin"/>
    <property type="match status" value="1"/>
</dbReference>
<gene>
    <name evidence="4" type="ORF">BDY21DRAFT_119615</name>
</gene>
<dbReference type="Pfam" id="PF13758">
    <property type="entry name" value="Prefoldin_3"/>
    <property type="match status" value="1"/>
</dbReference>
<dbReference type="GO" id="GO:0003682">
    <property type="term" value="F:chromatin binding"/>
    <property type="evidence" value="ECO:0007669"/>
    <property type="project" value="TreeGrafter"/>
</dbReference>
<dbReference type="InterPro" id="IPR052255">
    <property type="entry name" value="RNA_pol_II_subunit5-mediator"/>
</dbReference>
<protein>
    <submittedName>
        <fullName evidence="4">Prefoldin subunit-domain-containing protein</fullName>
    </submittedName>
</protein>
<dbReference type="AlphaFoldDB" id="A0A6A6NPU5"/>
<dbReference type="PANTHER" id="PTHR15111:SF0">
    <property type="entry name" value="UNCONVENTIONAL PREFOLDIN RPB5 INTERACTOR 1"/>
    <property type="match status" value="1"/>
</dbReference>
<feature type="region of interest" description="Disordered" evidence="2">
    <location>
        <begin position="380"/>
        <end position="412"/>
    </location>
</feature>
<name>A0A6A6NPU5_9PEZI</name>
<keyword evidence="1" id="KW-0175">Coiled coil</keyword>
<feature type="region of interest" description="Disordered" evidence="2">
    <location>
        <begin position="179"/>
        <end position="322"/>
    </location>
</feature>
<feature type="compositionally biased region" description="Low complexity" evidence="2">
    <location>
        <begin position="300"/>
        <end position="309"/>
    </location>
</feature>
<reference evidence="4" key="1">
    <citation type="journal article" date="2020" name="Stud. Mycol.">
        <title>101 Dothideomycetes genomes: a test case for predicting lifestyles and emergence of pathogens.</title>
        <authorList>
            <person name="Haridas S."/>
            <person name="Albert R."/>
            <person name="Binder M."/>
            <person name="Bloem J."/>
            <person name="Labutti K."/>
            <person name="Salamov A."/>
            <person name="Andreopoulos B."/>
            <person name="Baker S."/>
            <person name="Barry K."/>
            <person name="Bills G."/>
            <person name="Bluhm B."/>
            <person name="Cannon C."/>
            <person name="Castanera R."/>
            <person name="Culley D."/>
            <person name="Daum C."/>
            <person name="Ezra D."/>
            <person name="Gonzalez J."/>
            <person name="Henrissat B."/>
            <person name="Kuo A."/>
            <person name="Liang C."/>
            <person name="Lipzen A."/>
            <person name="Lutzoni F."/>
            <person name="Magnuson J."/>
            <person name="Mondo S."/>
            <person name="Nolan M."/>
            <person name="Ohm R."/>
            <person name="Pangilinan J."/>
            <person name="Park H.-J."/>
            <person name="Ramirez L."/>
            <person name="Alfaro M."/>
            <person name="Sun H."/>
            <person name="Tritt A."/>
            <person name="Yoshinaga Y."/>
            <person name="Zwiers L.-H."/>
            <person name="Turgeon B."/>
            <person name="Goodwin S."/>
            <person name="Spatafora J."/>
            <person name="Crous P."/>
            <person name="Grigoriev I."/>
        </authorList>
    </citation>
    <scope>NUCLEOTIDE SEQUENCE</scope>
    <source>
        <strain evidence="4">ATCC 16933</strain>
    </source>
</reference>
<feature type="compositionally biased region" description="Basic and acidic residues" evidence="2">
    <location>
        <begin position="513"/>
        <end position="529"/>
    </location>
</feature>
<sequence length="698" mass="76661">MANRVRDSMADLERRRLQLEDNVAKLRNALRHWQTLEAEYNGIKDELENLGDDASPEEMMNVGEDFGSDLVSCKELEDIIGRDQARMRSPRQVADVISKRIEYVKKNVQSVQKQLSNAEDKLAGVLVVSNPDLKDEADLPVTEILEELDEDGNVISSSTRAPGAEHAQLVEALRSAGISIPDGQDRQQPEESQPDKSTHRAITQDPHETGPPHYPTPKTKLLVPSKNEQSSSRVEASRTLHEPGITGAVPGSTVGHFEGEGSSNLTPESGDAIMPGTIQLPRTNATDMTHRSADGGATGGSTSSAKSSGEQTNIKEFPVPGTVGKGDRILELNDDDHVVGSVPIMPAGESSEDARLRREMLQYAMNEISPIVAELDLEEAHNDDSDYDDEEADEDLEDADDDDLSEEDDWGRSLRGGISDDYRERMMALEKKLNAHMIENVGPGLVTNARAPNGVENDARRLVVKPDEDIEAINGVRLSGEEPANFNVAERIPKEGKKGVRFADELDILPESKPAKKVETRPPRAKEPRVPAMSNVVVERNEVKQESTTSSRHSSRFKTARNSATARAPQASPNDKNAAYEGLAKNPEIGKADANSCNQFIGRTLLGPVVEKPMSGPLAPPEDSSLDHALHQREIFTAYHTARNRMIQKQGGFDPSPEDIVDPLYEEKNGKIKKVSRFRAARMKFNQFRLDIAADNGR</sequence>
<evidence type="ECO:0000259" key="3">
    <source>
        <dbReference type="Pfam" id="PF12927"/>
    </source>
</evidence>
<feature type="coiled-coil region" evidence="1">
    <location>
        <begin position="2"/>
        <end position="53"/>
    </location>
</feature>
<dbReference type="PANTHER" id="PTHR15111">
    <property type="entry name" value="RNA POLYMERASE II SUBUNIT 5-MEDIATING PROTEIN NNX3"/>
    <property type="match status" value="1"/>
</dbReference>
<organism evidence="4 5">
    <name type="scientific">Lineolata rhizophorae</name>
    <dbReference type="NCBI Taxonomy" id="578093"/>
    <lineage>
        <taxon>Eukaryota</taxon>
        <taxon>Fungi</taxon>
        <taxon>Dikarya</taxon>
        <taxon>Ascomycota</taxon>
        <taxon>Pezizomycotina</taxon>
        <taxon>Dothideomycetes</taxon>
        <taxon>Dothideomycetes incertae sedis</taxon>
        <taxon>Lineolatales</taxon>
        <taxon>Lineolataceae</taxon>
        <taxon>Lineolata</taxon>
    </lineage>
</organism>
<dbReference type="InterPro" id="IPR024325">
    <property type="entry name" value="DUF3835"/>
</dbReference>
<evidence type="ECO:0000256" key="2">
    <source>
        <dbReference type="SAM" id="MobiDB-lite"/>
    </source>
</evidence>
<feature type="compositionally biased region" description="Polar residues" evidence="2">
    <location>
        <begin position="560"/>
        <end position="575"/>
    </location>
</feature>
<dbReference type="Pfam" id="PF12927">
    <property type="entry name" value="DUF3835"/>
    <property type="match status" value="1"/>
</dbReference>
<dbReference type="GO" id="GO:0000122">
    <property type="term" value="P:negative regulation of transcription by RNA polymerase II"/>
    <property type="evidence" value="ECO:0007669"/>
    <property type="project" value="TreeGrafter"/>
</dbReference>
<dbReference type="GO" id="GO:0019212">
    <property type="term" value="F:phosphatase inhibitor activity"/>
    <property type="evidence" value="ECO:0007669"/>
    <property type="project" value="TreeGrafter"/>
</dbReference>
<dbReference type="Proteomes" id="UP000799766">
    <property type="component" value="Unassembled WGS sequence"/>
</dbReference>
<evidence type="ECO:0000256" key="1">
    <source>
        <dbReference type="SAM" id="Coils"/>
    </source>
</evidence>
<accession>A0A6A6NPU5</accession>
<proteinExistence type="predicted"/>
<feature type="compositionally biased region" description="Acidic residues" evidence="2">
    <location>
        <begin position="385"/>
        <end position="409"/>
    </location>
</feature>
<dbReference type="EMBL" id="MU001695">
    <property type="protein sequence ID" value="KAF2453820.1"/>
    <property type="molecule type" value="Genomic_DNA"/>
</dbReference>
<feature type="compositionally biased region" description="Basic and acidic residues" evidence="2">
    <location>
        <begin position="183"/>
        <end position="198"/>
    </location>
</feature>
<evidence type="ECO:0000313" key="4">
    <source>
        <dbReference type="EMBL" id="KAF2453820.1"/>
    </source>
</evidence>